<proteinExistence type="predicted"/>
<reference evidence="2 3" key="1">
    <citation type="submission" date="2020-08" db="EMBL/GenBank/DDBJ databases">
        <title>Sequencing the genomes of 1000 actinobacteria strains.</title>
        <authorList>
            <person name="Klenk H.-P."/>
        </authorList>
    </citation>
    <scope>NUCLEOTIDE SEQUENCE [LARGE SCALE GENOMIC DNA]</scope>
    <source>
        <strain evidence="2 3">DSM 28796</strain>
    </source>
</reference>
<keyword evidence="3" id="KW-1185">Reference proteome</keyword>
<feature type="compositionally biased region" description="Gly residues" evidence="1">
    <location>
        <begin position="1"/>
        <end position="13"/>
    </location>
</feature>
<dbReference type="EMBL" id="JACHLZ010000001">
    <property type="protein sequence ID" value="MBB5831343.1"/>
    <property type="molecule type" value="Genomic_DNA"/>
</dbReference>
<accession>A0A841ABN0</accession>
<feature type="region of interest" description="Disordered" evidence="1">
    <location>
        <begin position="1"/>
        <end position="34"/>
    </location>
</feature>
<organism evidence="2 3">
    <name type="scientific">Brachybacterium aquaticum</name>
    <dbReference type="NCBI Taxonomy" id="1432564"/>
    <lineage>
        <taxon>Bacteria</taxon>
        <taxon>Bacillati</taxon>
        <taxon>Actinomycetota</taxon>
        <taxon>Actinomycetes</taxon>
        <taxon>Micrococcales</taxon>
        <taxon>Dermabacteraceae</taxon>
        <taxon>Brachybacterium</taxon>
    </lineage>
</organism>
<gene>
    <name evidence="2" type="ORF">HNR70_001156</name>
</gene>
<dbReference type="Proteomes" id="UP000588158">
    <property type="component" value="Unassembled WGS sequence"/>
</dbReference>
<evidence type="ECO:0000313" key="2">
    <source>
        <dbReference type="EMBL" id="MBB5831343.1"/>
    </source>
</evidence>
<dbReference type="AlphaFoldDB" id="A0A841ABN0"/>
<name>A0A841ABN0_9MICO</name>
<comment type="caution">
    <text evidence="2">The sequence shown here is derived from an EMBL/GenBank/DDBJ whole genome shotgun (WGS) entry which is preliminary data.</text>
</comment>
<evidence type="ECO:0000313" key="3">
    <source>
        <dbReference type="Proteomes" id="UP000588158"/>
    </source>
</evidence>
<protein>
    <submittedName>
        <fullName evidence="2">Uncharacterized protein</fullName>
    </submittedName>
</protein>
<evidence type="ECO:0000256" key="1">
    <source>
        <dbReference type="SAM" id="MobiDB-lite"/>
    </source>
</evidence>
<sequence>MGAHGTTGLGSCGLGSDQRTVAEPVEDLHTTFTA</sequence>